<protein>
    <submittedName>
        <fullName evidence="8">CDP-glycerol glycerophosphotransferase (TagB/SpsB family)</fullName>
    </submittedName>
</protein>
<proteinExistence type="inferred from homology"/>
<comment type="subcellular location">
    <subcellularLocation>
        <location evidence="1">Cell membrane</location>
        <topology evidence="1">Peripheral membrane protein</topology>
    </subcellularLocation>
</comment>
<dbReference type="PANTHER" id="PTHR37316">
    <property type="entry name" value="TEICHOIC ACID GLYCEROL-PHOSPHATE PRIMASE"/>
    <property type="match status" value="1"/>
</dbReference>
<dbReference type="PANTHER" id="PTHR37316:SF3">
    <property type="entry name" value="TEICHOIC ACID GLYCEROL-PHOSPHATE TRANSFERASE"/>
    <property type="match status" value="1"/>
</dbReference>
<dbReference type="RefSeq" id="WP_306824803.1">
    <property type="nucleotide sequence ID" value="NZ_JAUSQM010000001.1"/>
</dbReference>
<evidence type="ECO:0000256" key="2">
    <source>
        <dbReference type="ARBA" id="ARBA00010488"/>
    </source>
</evidence>
<evidence type="ECO:0000313" key="9">
    <source>
        <dbReference type="Proteomes" id="UP001240447"/>
    </source>
</evidence>
<sequence length="1086" mass="115268">MSWRDRFRGRRSGRPDRPARGSDLARAGLSVVVPVRADRTRHLVECLRSLADPGDAPAEVLLAPYGDDPVPVPGGDPTGTAPFRVLDPVGTLTQAYAAGLAAAGGAAIGFLAPTDTALPGYAALATSALGLGPSGTTDAADGTEVPTHAWTPSARRGGPLAEVAAAPPRLADAVLRTAALRELGWPADDAPDDPGLVLLAHLDARAADPAVAVGSEAHPAWASWEDRDHALGFGFEPDLAAELDPWLTTAEAAFATVADTAPVTRATWGARLLAGLDVFLAQVEELDDAQWQRLRAAAMTWAAAMDEPADFARAASHPDQPETGPAPHPAERLGVWARAALHLVRDDDRDTLAELVDQRDQRPEDLRTSLAAGPAGGTVLAQLPGGDAVLTRAETPAWASLRRLTWQEPTASRPGGLVLALATGIRHLDLAEHPPEVEVALVASGTSYASGMIAPEAHDVRGHVTRHVLPSVPAPAPGRLRYVDQRPGGRTALVPVELLTTLDGEYAVEVTVRAGGIVRTTGVTEAELRGSAGEPVLAGHAGRTLRAAYAPATGVRVEVTAGSPDPQPGPASGALGDVRLEGTTLVVTGQGAAHHGRSLELAGAGRVVGLDTTWDGDAFRAVTDLHHPWVGGGVRLLPSAAYRLRWAGAATAADRVAPPAPALLADLPRQLDHPRARLEVRRAPNTTTAVAIGPPLGDDERGPFAQQQLIDTYRRADDRGIALDRDLVYFQSFTGASPTDSPAAIHAELRRRAPHLRTVWGVADGSVPAPEGAEAVVIRSAAWYDVLARAGHLVTNIEVEPWFRLRAGQRLLQTFHGYPSKAMGLDFWRAKHMPAGKIRRKLARSRETWSAILTPAPEMNRHYREQYAYDGPIIDVGYPRDDALLAPDAAARRAAARAVLGLRPDQVAVLHAPTWRDDSARNFRVADGAGVLDPARLAADLGASYVVLQRAHRFHPEATGRGERVIDVSEHPEINDLILASDAGVFDYSSLRFDYALTGKPMVFCVPDLDNYTHDARGFLFPYSESTPGPLCAEHDEVVAALRDLDGLRATYAAELAAFTERFHPIRDGRASARVVDAFFGDLLGG</sequence>
<dbReference type="InterPro" id="IPR007554">
    <property type="entry name" value="Glycerophosphate_synth"/>
</dbReference>
<dbReference type="Proteomes" id="UP001240447">
    <property type="component" value="Unassembled WGS sequence"/>
</dbReference>
<keyword evidence="5" id="KW-0777">Teichoic acid biosynthesis</keyword>
<evidence type="ECO:0000256" key="6">
    <source>
        <dbReference type="ARBA" id="ARBA00023136"/>
    </source>
</evidence>
<evidence type="ECO:0000256" key="7">
    <source>
        <dbReference type="SAM" id="MobiDB-lite"/>
    </source>
</evidence>
<dbReference type="Pfam" id="PF04464">
    <property type="entry name" value="Glyphos_transf"/>
    <property type="match status" value="1"/>
</dbReference>
<dbReference type="Gene3D" id="3.40.50.11820">
    <property type="match status" value="1"/>
</dbReference>
<keyword evidence="3" id="KW-1003">Cell membrane</keyword>
<dbReference type="InterPro" id="IPR043148">
    <property type="entry name" value="TagF_C"/>
</dbReference>
<evidence type="ECO:0000313" key="8">
    <source>
        <dbReference type="EMBL" id="MDP9820868.1"/>
    </source>
</evidence>
<dbReference type="InterPro" id="IPR051612">
    <property type="entry name" value="Teichoic_Acid_Biosynth"/>
</dbReference>
<evidence type="ECO:0000256" key="1">
    <source>
        <dbReference type="ARBA" id="ARBA00004202"/>
    </source>
</evidence>
<dbReference type="SUPFAM" id="SSF53756">
    <property type="entry name" value="UDP-Glycosyltransferase/glycogen phosphorylase"/>
    <property type="match status" value="1"/>
</dbReference>
<reference evidence="8 9" key="1">
    <citation type="submission" date="2023-07" db="EMBL/GenBank/DDBJ databases">
        <title>Sequencing the genomes of 1000 actinobacteria strains.</title>
        <authorList>
            <person name="Klenk H.-P."/>
        </authorList>
    </citation>
    <scope>NUCLEOTIDE SEQUENCE [LARGE SCALE GENOMIC DNA]</scope>
    <source>
        <strain evidence="8 9">GD13</strain>
    </source>
</reference>
<name>A0ABT9NKC6_9ACTN</name>
<evidence type="ECO:0000256" key="4">
    <source>
        <dbReference type="ARBA" id="ARBA00022679"/>
    </source>
</evidence>
<keyword evidence="4" id="KW-0808">Transferase</keyword>
<evidence type="ECO:0000256" key="3">
    <source>
        <dbReference type="ARBA" id="ARBA00022475"/>
    </source>
</evidence>
<gene>
    <name evidence="8" type="ORF">J2S59_000677</name>
</gene>
<evidence type="ECO:0000256" key="5">
    <source>
        <dbReference type="ARBA" id="ARBA00022944"/>
    </source>
</evidence>
<keyword evidence="6" id="KW-0472">Membrane</keyword>
<organism evidence="8 9">
    <name type="scientific">Nocardioides massiliensis</name>
    <dbReference type="NCBI Taxonomy" id="1325935"/>
    <lineage>
        <taxon>Bacteria</taxon>
        <taxon>Bacillati</taxon>
        <taxon>Actinomycetota</taxon>
        <taxon>Actinomycetes</taxon>
        <taxon>Propionibacteriales</taxon>
        <taxon>Nocardioidaceae</taxon>
        <taxon>Nocardioides</taxon>
    </lineage>
</organism>
<accession>A0ABT9NKC6</accession>
<keyword evidence="9" id="KW-1185">Reference proteome</keyword>
<dbReference type="InterPro" id="IPR043149">
    <property type="entry name" value="TagF_N"/>
</dbReference>
<comment type="similarity">
    <text evidence="2">Belongs to the CDP-glycerol glycerophosphotransferase family.</text>
</comment>
<feature type="region of interest" description="Disordered" evidence="7">
    <location>
        <begin position="1"/>
        <end position="22"/>
    </location>
</feature>
<dbReference type="Gene3D" id="3.40.50.12580">
    <property type="match status" value="1"/>
</dbReference>
<comment type="caution">
    <text evidence="8">The sequence shown here is derived from an EMBL/GenBank/DDBJ whole genome shotgun (WGS) entry which is preliminary data.</text>
</comment>
<dbReference type="EMBL" id="JAUSQM010000001">
    <property type="protein sequence ID" value="MDP9820868.1"/>
    <property type="molecule type" value="Genomic_DNA"/>
</dbReference>